<sequence length="296" mass="34265">MERIKKYKSILKNILLIITYSLLSISIIKSIYKIHTVTSVQPADGILVPIIMYHQVKNSGFGNDVISPDEFERDLKYLKENHYNTITMTQLIDYVHDKKELPPNPVILSFDDGYLSTYLNVYPLVREYNMKIVLSVIGKSVDDFSKVCDENIEYSHVTWDEVKEMQHSGLVEIQSHSYNLHKISKGRYGCCQTDNESSENYEEFLSNDLKKLQEEILSVTGYSPNTFTYPYGRYNDKIETIIKNLGFKATLTCKFGVNVIDNDPDTLYSLKRIRRAHNQSIQKMLKEGMDTVKLNK</sequence>
<dbReference type="OrthoDB" id="9778320at2"/>
<comment type="subcellular location">
    <subcellularLocation>
        <location evidence="1">Secreted</location>
    </subcellularLocation>
</comment>
<dbReference type="Proteomes" id="UP000231092">
    <property type="component" value="Unassembled WGS sequence"/>
</dbReference>
<dbReference type="InterPro" id="IPR002509">
    <property type="entry name" value="NODB_dom"/>
</dbReference>
<reference evidence="5 6" key="1">
    <citation type="submission" date="2017-11" db="EMBL/GenBank/DDBJ databases">
        <title>Understudied soil microbes with underappreciated capabilities: Untangling the Clostridium saccharolyticum group.</title>
        <authorList>
            <person name="Leschine S."/>
        </authorList>
    </citation>
    <scope>NUCLEOTIDE SEQUENCE [LARGE SCALE GENOMIC DNA]</scope>
    <source>
        <strain evidence="5 6">18A</strain>
    </source>
</reference>
<dbReference type="PROSITE" id="PS51677">
    <property type="entry name" value="NODB"/>
    <property type="match status" value="1"/>
</dbReference>
<dbReference type="AlphaFoldDB" id="A0A2M8Z623"/>
<keyword evidence="3" id="KW-1133">Transmembrane helix</keyword>
<evidence type="ECO:0000256" key="2">
    <source>
        <dbReference type="ARBA" id="ARBA00022729"/>
    </source>
</evidence>
<proteinExistence type="predicted"/>
<feature type="domain" description="NodB homology" evidence="4">
    <location>
        <begin position="104"/>
        <end position="296"/>
    </location>
</feature>
<comment type="caution">
    <text evidence="5">The sequence shown here is derived from an EMBL/GenBank/DDBJ whole genome shotgun (WGS) entry which is preliminary data.</text>
</comment>
<feature type="transmembrane region" description="Helical" evidence="3">
    <location>
        <begin position="12"/>
        <end position="32"/>
    </location>
</feature>
<accession>A0A2M8Z623</accession>
<gene>
    <name evidence="5" type="ORF">H171_2419</name>
</gene>
<dbReference type="GO" id="GO:0016810">
    <property type="term" value="F:hydrolase activity, acting on carbon-nitrogen (but not peptide) bonds"/>
    <property type="evidence" value="ECO:0007669"/>
    <property type="project" value="InterPro"/>
</dbReference>
<keyword evidence="3" id="KW-0472">Membrane</keyword>
<organism evidence="5 6">
    <name type="scientific">[Clostridium] celerecrescens 18A</name>
    <dbReference type="NCBI Taxonomy" id="1286362"/>
    <lineage>
        <taxon>Bacteria</taxon>
        <taxon>Bacillati</taxon>
        <taxon>Bacillota</taxon>
        <taxon>Clostridia</taxon>
        <taxon>Lachnospirales</taxon>
        <taxon>Lachnospiraceae</taxon>
        <taxon>Lacrimispora</taxon>
    </lineage>
</organism>
<protein>
    <submittedName>
        <fullName evidence="5">Polysaccharide deacetylase</fullName>
    </submittedName>
</protein>
<name>A0A2M8Z623_9FIRM</name>
<dbReference type="RefSeq" id="WP_100305346.1">
    <property type="nucleotide sequence ID" value="NZ_PGET01000001.1"/>
</dbReference>
<dbReference type="PANTHER" id="PTHR34216">
    <property type="match status" value="1"/>
</dbReference>
<dbReference type="EMBL" id="PGET01000001">
    <property type="protein sequence ID" value="PJJ28897.1"/>
    <property type="molecule type" value="Genomic_DNA"/>
</dbReference>
<evidence type="ECO:0000313" key="6">
    <source>
        <dbReference type="Proteomes" id="UP000231092"/>
    </source>
</evidence>
<dbReference type="InterPro" id="IPR011330">
    <property type="entry name" value="Glyco_hydro/deAcase_b/a-brl"/>
</dbReference>
<dbReference type="GO" id="GO:0005975">
    <property type="term" value="P:carbohydrate metabolic process"/>
    <property type="evidence" value="ECO:0007669"/>
    <property type="project" value="InterPro"/>
</dbReference>
<keyword evidence="3" id="KW-0812">Transmembrane</keyword>
<dbReference type="Gene3D" id="3.20.20.370">
    <property type="entry name" value="Glycoside hydrolase/deacetylase"/>
    <property type="match status" value="1"/>
</dbReference>
<dbReference type="InterPro" id="IPR051398">
    <property type="entry name" value="Polysacch_Deacetylase"/>
</dbReference>
<dbReference type="Pfam" id="PF01522">
    <property type="entry name" value="Polysacc_deac_1"/>
    <property type="match status" value="1"/>
</dbReference>
<keyword evidence="2" id="KW-0732">Signal</keyword>
<dbReference type="PANTHER" id="PTHR34216:SF3">
    <property type="entry name" value="POLY-BETA-1,6-N-ACETYL-D-GLUCOSAMINE N-DEACETYLASE"/>
    <property type="match status" value="1"/>
</dbReference>
<dbReference type="GO" id="GO:0005576">
    <property type="term" value="C:extracellular region"/>
    <property type="evidence" value="ECO:0007669"/>
    <property type="project" value="UniProtKB-SubCell"/>
</dbReference>
<evidence type="ECO:0000256" key="1">
    <source>
        <dbReference type="ARBA" id="ARBA00004613"/>
    </source>
</evidence>
<evidence type="ECO:0000256" key="3">
    <source>
        <dbReference type="SAM" id="Phobius"/>
    </source>
</evidence>
<evidence type="ECO:0000313" key="5">
    <source>
        <dbReference type="EMBL" id="PJJ28897.1"/>
    </source>
</evidence>
<dbReference type="SUPFAM" id="SSF88713">
    <property type="entry name" value="Glycoside hydrolase/deacetylase"/>
    <property type="match status" value="1"/>
</dbReference>
<evidence type="ECO:0000259" key="4">
    <source>
        <dbReference type="PROSITE" id="PS51677"/>
    </source>
</evidence>